<dbReference type="EMBL" id="QPFP01000250">
    <property type="protein sequence ID" value="TEB18463.1"/>
    <property type="molecule type" value="Genomic_DNA"/>
</dbReference>
<dbReference type="Proteomes" id="UP000298030">
    <property type="component" value="Unassembled WGS sequence"/>
</dbReference>
<dbReference type="AlphaFoldDB" id="A0A4Y7SAH2"/>
<evidence type="ECO:0000313" key="2">
    <source>
        <dbReference type="Proteomes" id="UP000298030"/>
    </source>
</evidence>
<sequence>MPQNGDSVGLLNEYVKNSNAFTYLLALLQSVKPSSATTEDVYQFYARNQTGFLELLPGDYVFLRDPGVSEDPCDDVLAAMVTGEKHHDDADLAASDRATQRILGPKRGRIPESTAFEDATRTRKPNGSRTYSVGTSVHTQDADERQSMVKDLLDSTLALLLNVQNALPADCREALSADAQLTGQPSGGKVGIYGTGSTQLNISSASASPSGYVRRMRGAVMS</sequence>
<reference evidence="1 2" key="1">
    <citation type="journal article" date="2019" name="Nat. Ecol. Evol.">
        <title>Megaphylogeny resolves global patterns of mushroom evolution.</title>
        <authorList>
            <person name="Varga T."/>
            <person name="Krizsan K."/>
            <person name="Foldi C."/>
            <person name="Dima B."/>
            <person name="Sanchez-Garcia M."/>
            <person name="Sanchez-Ramirez S."/>
            <person name="Szollosi G.J."/>
            <person name="Szarkandi J.G."/>
            <person name="Papp V."/>
            <person name="Albert L."/>
            <person name="Andreopoulos W."/>
            <person name="Angelini C."/>
            <person name="Antonin V."/>
            <person name="Barry K.W."/>
            <person name="Bougher N.L."/>
            <person name="Buchanan P."/>
            <person name="Buyck B."/>
            <person name="Bense V."/>
            <person name="Catcheside P."/>
            <person name="Chovatia M."/>
            <person name="Cooper J."/>
            <person name="Damon W."/>
            <person name="Desjardin D."/>
            <person name="Finy P."/>
            <person name="Geml J."/>
            <person name="Haridas S."/>
            <person name="Hughes K."/>
            <person name="Justo A."/>
            <person name="Karasinski D."/>
            <person name="Kautmanova I."/>
            <person name="Kiss B."/>
            <person name="Kocsube S."/>
            <person name="Kotiranta H."/>
            <person name="LaButti K.M."/>
            <person name="Lechner B.E."/>
            <person name="Liimatainen K."/>
            <person name="Lipzen A."/>
            <person name="Lukacs Z."/>
            <person name="Mihaltcheva S."/>
            <person name="Morgado L.N."/>
            <person name="Niskanen T."/>
            <person name="Noordeloos M.E."/>
            <person name="Ohm R.A."/>
            <person name="Ortiz-Santana B."/>
            <person name="Ovrebo C."/>
            <person name="Racz N."/>
            <person name="Riley R."/>
            <person name="Savchenko A."/>
            <person name="Shiryaev A."/>
            <person name="Soop K."/>
            <person name="Spirin V."/>
            <person name="Szebenyi C."/>
            <person name="Tomsovsky M."/>
            <person name="Tulloss R.E."/>
            <person name="Uehling J."/>
            <person name="Grigoriev I.V."/>
            <person name="Vagvolgyi C."/>
            <person name="Papp T."/>
            <person name="Martin F.M."/>
            <person name="Miettinen O."/>
            <person name="Hibbett D.S."/>
            <person name="Nagy L.G."/>
        </authorList>
    </citation>
    <scope>NUCLEOTIDE SEQUENCE [LARGE SCALE GENOMIC DNA]</scope>
    <source>
        <strain evidence="1 2">FP101781</strain>
    </source>
</reference>
<keyword evidence="2" id="KW-1185">Reference proteome</keyword>
<organism evidence="1 2">
    <name type="scientific">Coprinellus micaceus</name>
    <name type="common">Glistening ink-cap mushroom</name>
    <name type="synonym">Coprinus micaceus</name>
    <dbReference type="NCBI Taxonomy" id="71717"/>
    <lineage>
        <taxon>Eukaryota</taxon>
        <taxon>Fungi</taxon>
        <taxon>Dikarya</taxon>
        <taxon>Basidiomycota</taxon>
        <taxon>Agaricomycotina</taxon>
        <taxon>Agaricomycetes</taxon>
        <taxon>Agaricomycetidae</taxon>
        <taxon>Agaricales</taxon>
        <taxon>Agaricineae</taxon>
        <taxon>Psathyrellaceae</taxon>
        <taxon>Coprinellus</taxon>
    </lineage>
</organism>
<proteinExistence type="predicted"/>
<comment type="caution">
    <text evidence="1">The sequence shown here is derived from an EMBL/GenBank/DDBJ whole genome shotgun (WGS) entry which is preliminary data.</text>
</comment>
<dbReference type="OrthoDB" id="3061143at2759"/>
<evidence type="ECO:0000313" key="1">
    <source>
        <dbReference type="EMBL" id="TEB18463.1"/>
    </source>
</evidence>
<accession>A0A4Y7SAH2</accession>
<protein>
    <submittedName>
        <fullName evidence="1">Uncharacterized protein</fullName>
    </submittedName>
</protein>
<name>A0A4Y7SAH2_COPMI</name>
<gene>
    <name evidence="1" type="ORF">FA13DRAFT_1803471</name>
</gene>